<evidence type="ECO:0000313" key="3">
    <source>
        <dbReference type="EMBL" id="TNV79131.1"/>
    </source>
</evidence>
<dbReference type="InterPro" id="IPR000719">
    <property type="entry name" value="Prot_kinase_dom"/>
</dbReference>
<evidence type="ECO:0000259" key="2">
    <source>
        <dbReference type="PROSITE" id="PS50011"/>
    </source>
</evidence>
<dbReference type="GO" id="GO:0005524">
    <property type="term" value="F:ATP binding"/>
    <property type="evidence" value="ECO:0007669"/>
    <property type="project" value="InterPro"/>
</dbReference>
<accession>A0A8J8T2I1</accession>
<gene>
    <name evidence="3" type="ORF">FGO68_gene12745</name>
</gene>
<dbReference type="SMART" id="SM00220">
    <property type="entry name" value="S_TKc"/>
    <property type="match status" value="1"/>
</dbReference>
<reference evidence="3" key="1">
    <citation type="submission" date="2019-06" db="EMBL/GenBank/DDBJ databases">
        <authorList>
            <person name="Zheng W."/>
        </authorList>
    </citation>
    <scope>NUCLEOTIDE SEQUENCE</scope>
    <source>
        <strain evidence="3">QDHG01</strain>
    </source>
</reference>
<dbReference type="OrthoDB" id="5979581at2759"/>
<dbReference type="PROSITE" id="PS50011">
    <property type="entry name" value="PROTEIN_KINASE_DOM"/>
    <property type="match status" value="1"/>
</dbReference>
<dbReference type="Proteomes" id="UP000785679">
    <property type="component" value="Unassembled WGS sequence"/>
</dbReference>
<protein>
    <recommendedName>
        <fullName evidence="1">Casein kinase I</fullName>
    </recommendedName>
</protein>
<dbReference type="PANTHER" id="PTHR11909">
    <property type="entry name" value="CASEIN KINASE-RELATED"/>
    <property type="match status" value="1"/>
</dbReference>
<dbReference type="InterPro" id="IPR011009">
    <property type="entry name" value="Kinase-like_dom_sf"/>
</dbReference>
<dbReference type="SUPFAM" id="SSF56112">
    <property type="entry name" value="Protein kinase-like (PK-like)"/>
    <property type="match status" value="1"/>
</dbReference>
<sequence>MSFPPTLKYGTLRFIKELGQGAQGMVGEYRDDEEKKSYAVKIDKQQMFTKGALAEGRFLANFGKLLTRAPKYVEHLSQDYVYYLVMEKLEETAEEYIQRKKREGKFDEAIQDIAQQMLEAIEELHKSKHIHRDIKPSNFMMLKDRLYITDFGMHQMYTYEGIHITEQTGLGFTGSPYYASLGSHNGNSLSRRDDLMMLGFSLLHLIVGDGNFWFKNYKDHNNVQIQQSIYHQKLALLHESSEGIKQTSVYQFLKQVEKLRFDEEPDYQLFQQFFTNGFSFGYAMHDMASRVVDNIQYQVIWNLLSTSINEVNDMMDKISK</sequence>
<name>A0A8J8T2I1_HALGN</name>
<feature type="domain" description="Protein kinase" evidence="2">
    <location>
        <begin position="12"/>
        <end position="274"/>
    </location>
</feature>
<evidence type="ECO:0000313" key="4">
    <source>
        <dbReference type="Proteomes" id="UP000785679"/>
    </source>
</evidence>
<proteinExistence type="predicted"/>
<keyword evidence="4" id="KW-1185">Reference proteome</keyword>
<evidence type="ECO:0000256" key="1">
    <source>
        <dbReference type="ARBA" id="ARBA00023860"/>
    </source>
</evidence>
<dbReference type="Gene3D" id="1.10.510.10">
    <property type="entry name" value="Transferase(Phosphotransferase) domain 1"/>
    <property type="match status" value="1"/>
</dbReference>
<dbReference type="GO" id="GO:0004672">
    <property type="term" value="F:protein kinase activity"/>
    <property type="evidence" value="ECO:0007669"/>
    <property type="project" value="InterPro"/>
</dbReference>
<dbReference type="EMBL" id="RRYP01009339">
    <property type="protein sequence ID" value="TNV79131.1"/>
    <property type="molecule type" value="Genomic_DNA"/>
</dbReference>
<dbReference type="AlphaFoldDB" id="A0A8J8T2I1"/>
<dbReference type="InterPro" id="IPR050235">
    <property type="entry name" value="CK1_Ser-Thr_kinase"/>
</dbReference>
<dbReference type="Pfam" id="PF00069">
    <property type="entry name" value="Pkinase"/>
    <property type="match status" value="1"/>
</dbReference>
<comment type="caution">
    <text evidence="3">The sequence shown here is derived from an EMBL/GenBank/DDBJ whole genome shotgun (WGS) entry which is preliminary data.</text>
</comment>
<organism evidence="3 4">
    <name type="scientific">Halteria grandinella</name>
    <dbReference type="NCBI Taxonomy" id="5974"/>
    <lineage>
        <taxon>Eukaryota</taxon>
        <taxon>Sar</taxon>
        <taxon>Alveolata</taxon>
        <taxon>Ciliophora</taxon>
        <taxon>Intramacronucleata</taxon>
        <taxon>Spirotrichea</taxon>
        <taxon>Stichotrichia</taxon>
        <taxon>Sporadotrichida</taxon>
        <taxon>Halteriidae</taxon>
        <taxon>Halteria</taxon>
    </lineage>
</organism>